<dbReference type="Gene3D" id="1.10.260.40">
    <property type="entry name" value="lambda repressor-like DNA-binding domains"/>
    <property type="match status" value="1"/>
</dbReference>
<dbReference type="InterPro" id="IPR010982">
    <property type="entry name" value="Lambda_DNA-bd_dom_sf"/>
</dbReference>
<dbReference type="InterPro" id="IPR035965">
    <property type="entry name" value="PAS-like_dom_sf"/>
</dbReference>
<dbReference type="PROSITE" id="PS50943">
    <property type="entry name" value="HTH_CROC1"/>
    <property type="match status" value="1"/>
</dbReference>
<dbReference type="PANTHER" id="PTHR35010:SF4">
    <property type="entry name" value="BLL5781 PROTEIN"/>
    <property type="match status" value="1"/>
</dbReference>
<name>A0A6J4VBA0_9BACT</name>
<organism evidence="2">
    <name type="scientific">uncultured Thermomicrobiales bacterium</name>
    <dbReference type="NCBI Taxonomy" id="1645740"/>
    <lineage>
        <taxon>Bacteria</taxon>
        <taxon>Pseudomonadati</taxon>
        <taxon>Thermomicrobiota</taxon>
        <taxon>Thermomicrobia</taxon>
        <taxon>Thermomicrobiales</taxon>
        <taxon>environmental samples</taxon>
    </lineage>
</organism>
<gene>
    <name evidence="2" type="ORF">AVDCRST_MAG18-2323</name>
</gene>
<reference evidence="2" key="1">
    <citation type="submission" date="2020-02" db="EMBL/GenBank/DDBJ databases">
        <authorList>
            <person name="Meier V. D."/>
        </authorList>
    </citation>
    <scope>NUCLEOTIDE SEQUENCE</scope>
    <source>
        <strain evidence="2">AVDCRST_MAG18</strain>
    </source>
</reference>
<dbReference type="SUPFAM" id="SSF47413">
    <property type="entry name" value="lambda repressor-like DNA-binding domains"/>
    <property type="match status" value="1"/>
</dbReference>
<dbReference type="InterPro" id="IPR041413">
    <property type="entry name" value="MLTR_LBD"/>
</dbReference>
<accession>A0A6J4VBA0</accession>
<dbReference type="Gene3D" id="3.30.450.180">
    <property type="match status" value="1"/>
</dbReference>
<dbReference type="InterPro" id="IPR001387">
    <property type="entry name" value="Cro/C1-type_HTH"/>
</dbReference>
<feature type="domain" description="HTH cro/C1-type" evidence="1">
    <location>
        <begin position="9"/>
        <end position="64"/>
    </location>
</feature>
<dbReference type="EMBL" id="CADCWN010000175">
    <property type="protein sequence ID" value="CAA9573992.1"/>
    <property type="molecule type" value="Genomic_DNA"/>
</dbReference>
<sequence>MGTPGGVTLRALRESRRRSQLWVEAEAELGTGYLQRLESGRVVQPGSATLERILVALGARYDERREILARFGYAATTPLPTADDLAQARAECQHELDAVAFPAYVLDCAHRLVAWNRSFPRLLGVGPGDPLLGRLAGRSLLAPWFDPASPLAPLVAEPDRLLPALIRACRFEGRRFGGEPWYAPMVLDPLLALPRFRHHWELVAREPEAAGAGRALVPLLLDLPRVGRLQFRLAAEPFGRDARFRTIYYFPADPPSMRRCADWAEQSVVGSP</sequence>
<dbReference type="SUPFAM" id="SSF55785">
    <property type="entry name" value="PYP-like sensor domain (PAS domain)"/>
    <property type="match status" value="1"/>
</dbReference>
<evidence type="ECO:0000259" key="1">
    <source>
        <dbReference type="PROSITE" id="PS50943"/>
    </source>
</evidence>
<dbReference type="Pfam" id="PF13560">
    <property type="entry name" value="HTH_31"/>
    <property type="match status" value="1"/>
</dbReference>
<dbReference type="CDD" id="cd00093">
    <property type="entry name" value="HTH_XRE"/>
    <property type="match status" value="1"/>
</dbReference>
<dbReference type="PANTHER" id="PTHR35010">
    <property type="entry name" value="BLL4672 PROTEIN-RELATED"/>
    <property type="match status" value="1"/>
</dbReference>
<evidence type="ECO:0000313" key="2">
    <source>
        <dbReference type="EMBL" id="CAA9573992.1"/>
    </source>
</evidence>
<protein>
    <recommendedName>
        <fullName evidence="1">HTH cro/C1-type domain-containing protein</fullName>
    </recommendedName>
</protein>
<proteinExistence type="predicted"/>
<dbReference type="GO" id="GO:0003677">
    <property type="term" value="F:DNA binding"/>
    <property type="evidence" value="ECO:0007669"/>
    <property type="project" value="InterPro"/>
</dbReference>
<dbReference type="Pfam" id="PF17765">
    <property type="entry name" value="MLTR_LBD"/>
    <property type="match status" value="1"/>
</dbReference>
<dbReference type="AlphaFoldDB" id="A0A6J4VBA0"/>